<proteinExistence type="inferred from homology"/>
<feature type="binding site" evidence="7">
    <location>
        <position position="215"/>
    </location>
    <ligand>
        <name>Cu cation</name>
        <dbReference type="ChEBI" id="CHEBI:23378"/>
        <label>A</label>
    </ligand>
</feature>
<comment type="cofactor">
    <cofactor evidence="7">
        <name>Cu(2+)</name>
        <dbReference type="ChEBI" id="CHEBI:29036"/>
    </cofactor>
    <text evidence="7">Binds 2 copper ions per subunit.</text>
</comment>
<sequence length="615" mass="69378">MASLSNAIAFSCTVSSSSTTFSHHELPLCHPGRWIYLRTRRCSTRVRVSCTSTSGGGKEEAGYIRPKSIADHEGGLIFDRRNVLIGLGAGLYGVAGPSFSSTPTADGAPIVPPDLSKCEPPNLPTGAVPTTCCPPYLHDIVNFKLPDQRSHMRVRRPAHLVDDHYVAKYEKGIALMKALPAKDPRNFTNQANLHCAYCNGVYDQIGFPNLEIQVHDSWLFFPWHRYFLYFFERILGKLIGDETFALPFWNWDAPAGMQLPAMYTDRSSSLYDPVRDAKHQPPALVDLDYVRTDRNFTNEEQIATNLTIMYRVMVSGSRTPRLFFGEAYRAGGQPSPGQGTVERGPHGPVHSWTGDRTRPNLENMGTFYSAARDPTFYAHHANIDRMWDIWKTLGRRRRDFADPDWLNTAFLFYDENARLVRVKIRDCLDHKKLCYTYQHVEIPWLKYRPTPLKPKAARAAAAKSSSTNNMIMKAATRTTVTKFPVDLKKVVKVVVNRPKKSRTKEEKEEEEEVVVVDGIEFDGDEAVKFDVYINLEEETMGKPTATEFAGSFVNVPRMHGKTSSKNIKTRMRVGITELLEDIEDDDDDDVVVTLVPRLGEDVVITGGVKIEYDDS</sequence>
<keyword evidence="14" id="KW-1185">Reference proteome</keyword>
<accession>A0AAV7F0A6</accession>
<feature type="domain" description="Tyrosinase copper-binding" evidence="11">
    <location>
        <begin position="215"/>
        <end position="232"/>
    </location>
</feature>
<dbReference type="Pfam" id="PF12143">
    <property type="entry name" value="PPO1_KFDV"/>
    <property type="match status" value="1"/>
</dbReference>
<dbReference type="EMBL" id="JAINDJ010000003">
    <property type="protein sequence ID" value="KAG9454119.1"/>
    <property type="molecule type" value="Genomic_DNA"/>
</dbReference>
<dbReference type="PRINTS" id="PR00092">
    <property type="entry name" value="TYROSINASE"/>
</dbReference>
<keyword evidence="2 7" id="KW-0479">Metal-binding</keyword>
<keyword evidence="5 7" id="KW-0186">Copper</keyword>
<dbReference type="AlphaFoldDB" id="A0AAV7F0A6"/>
<dbReference type="GO" id="GO:0046872">
    <property type="term" value="F:metal ion binding"/>
    <property type="evidence" value="ECO:0007669"/>
    <property type="project" value="UniProtKB-KW"/>
</dbReference>
<dbReference type="InterPro" id="IPR016213">
    <property type="entry name" value="Polyphenol_oxidase"/>
</dbReference>
<feature type="binding site" evidence="7">
    <location>
        <position position="194"/>
    </location>
    <ligand>
        <name>Cu cation</name>
        <dbReference type="ChEBI" id="CHEBI:23378"/>
        <label>A</label>
    </ligand>
</feature>
<dbReference type="Gene3D" id="1.10.1280.10">
    <property type="entry name" value="Di-copper center containing domain from catechol oxidase"/>
    <property type="match status" value="1"/>
</dbReference>
<dbReference type="PANTHER" id="PTHR11474:SF76">
    <property type="entry name" value="SHKT DOMAIN-CONTAINING PROTEIN"/>
    <property type="match status" value="1"/>
</dbReference>
<evidence type="ECO:0000256" key="1">
    <source>
        <dbReference type="ARBA" id="ARBA00009928"/>
    </source>
</evidence>
<dbReference type="Pfam" id="PF12142">
    <property type="entry name" value="PPO1_DWL"/>
    <property type="match status" value="1"/>
</dbReference>
<comment type="caution">
    <text evidence="13">The sequence shown here is derived from an EMBL/GenBank/DDBJ whole genome shotgun (WGS) entry which is preliminary data.</text>
</comment>
<feature type="disulfide bond" evidence="8">
    <location>
        <begin position="132"/>
        <end position="195"/>
    </location>
</feature>
<dbReference type="Proteomes" id="UP000825729">
    <property type="component" value="Unassembled WGS sequence"/>
</dbReference>
<dbReference type="InterPro" id="IPR050316">
    <property type="entry name" value="Tyrosinase/Hemocyanin"/>
</dbReference>
<dbReference type="InterPro" id="IPR022740">
    <property type="entry name" value="Polyphenol_oxidase_C"/>
</dbReference>
<keyword evidence="6 8" id="KW-1015">Disulfide bond</keyword>
<dbReference type="InterPro" id="IPR002227">
    <property type="entry name" value="Tyrosinase_Cu-bd"/>
</dbReference>
<evidence type="ECO:0000256" key="3">
    <source>
        <dbReference type="ARBA" id="ARBA00022784"/>
    </source>
</evidence>
<evidence type="ECO:0000256" key="10">
    <source>
        <dbReference type="SAM" id="MobiDB-lite"/>
    </source>
</evidence>
<name>A0AAV7F0A6_ARIFI</name>
<evidence type="ECO:0000259" key="12">
    <source>
        <dbReference type="PROSITE" id="PS00498"/>
    </source>
</evidence>
<keyword evidence="3" id="KW-0883">Thioether bond</keyword>
<organism evidence="13 14">
    <name type="scientific">Aristolochia fimbriata</name>
    <name type="common">White veined hardy Dutchman's pipe vine</name>
    <dbReference type="NCBI Taxonomy" id="158543"/>
    <lineage>
        <taxon>Eukaryota</taxon>
        <taxon>Viridiplantae</taxon>
        <taxon>Streptophyta</taxon>
        <taxon>Embryophyta</taxon>
        <taxon>Tracheophyta</taxon>
        <taxon>Spermatophyta</taxon>
        <taxon>Magnoliopsida</taxon>
        <taxon>Magnoliidae</taxon>
        <taxon>Piperales</taxon>
        <taxon>Aristolochiaceae</taxon>
        <taxon>Aristolochia</taxon>
    </lineage>
</organism>
<feature type="binding site" evidence="7">
    <location>
        <position position="224"/>
    </location>
    <ligand>
        <name>Cu cation</name>
        <dbReference type="ChEBI" id="CHEBI:23378"/>
        <label>A</label>
    </ligand>
</feature>
<evidence type="ECO:0000256" key="7">
    <source>
        <dbReference type="PIRSR" id="PIRSR000290-1"/>
    </source>
</evidence>
<evidence type="ECO:0000256" key="8">
    <source>
        <dbReference type="PIRSR" id="PIRSR000290-2"/>
    </source>
</evidence>
<dbReference type="GO" id="GO:0046148">
    <property type="term" value="P:pigment biosynthetic process"/>
    <property type="evidence" value="ECO:0007669"/>
    <property type="project" value="InterPro"/>
</dbReference>
<feature type="disulfide bond" evidence="8">
    <location>
        <begin position="118"/>
        <end position="133"/>
    </location>
</feature>
<dbReference type="SUPFAM" id="SSF48056">
    <property type="entry name" value="Di-copper centre-containing domain"/>
    <property type="match status" value="1"/>
</dbReference>
<feature type="binding site" evidence="7">
    <location>
        <position position="380"/>
    </location>
    <ligand>
        <name>Cu cation</name>
        <dbReference type="ChEBI" id="CHEBI:23378"/>
        <label>B</label>
    </ligand>
</feature>
<evidence type="ECO:0000256" key="5">
    <source>
        <dbReference type="ARBA" id="ARBA00023008"/>
    </source>
</evidence>
<dbReference type="InterPro" id="IPR008922">
    <property type="entry name" value="Di-copper_centre_dom_sf"/>
</dbReference>
<evidence type="ECO:0000256" key="6">
    <source>
        <dbReference type="ARBA" id="ARBA00023157"/>
    </source>
</evidence>
<evidence type="ECO:0000313" key="13">
    <source>
        <dbReference type="EMBL" id="KAG9454119.1"/>
    </source>
</evidence>
<feature type="region of interest" description="Disordered" evidence="10">
    <location>
        <begin position="332"/>
        <end position="356"/>
    </location>
</feature>
<feature type="domain" description="Tyrosinase copper-binding" evidence="12">
    <location>
        <begin position="373"/>
        <end position="384"/>
    </location>
</feature>
<dbReference type="PIRSF" id="PIRSF000290">
    <property type="entry name" value="PPO_plant"/>
    <property type="match status" value="1"/>
</dbReference>
<dbReference type="PROSITE" id="PS00497">
    <property type="entry name" value="TYROSINASE_1"/>
    <property type="match status" value="1"/>
</dbReference>
<dbReference type="Pfam" id="PF00264">
    <property type="entry name" value="Tyrosinase"/>
    <property type="match status" value="1"/>
</dbReference>
<evidence type="ECO:0000313" key="14">
    <source>
        <dbReference type="Proteomes" id="UP000825729"/>
    </source>
</evidence>
<feature type="cross-link" description="2'-(S-cysteinyl)-histidine (Cys-His)" evidence="9">
    <location>
        <begin position="198"/>
        <end position="215"/>
    </location>
</feature>
<comment type="similarity">
    <text evidence="1">Belongs to the tyrosinase family.</text>
</comment>
<dbReference type="PROSITE" id="PS00498">
    <property type="entry name" value="TYROSINASE_2"/>
    <property type="match status" value="1"/>
</dbReference>
<feature type="binding site" evidence="7">
    <location>
        <position position="346"/>
    </location>
    <ligand>
        <name>Cu cation</name>
        <dbReference type="ChEBI" id="CHEBI:23378"/>
        <label>B</label>
    </ligand>
</feature>
<dbReference type="InterPro" id="IPR022739">
    <property type="entry name" value="Polyphenol_oxidase_cen"/>
</dbReference>
<dbReference type="PANTHER" id="PTHR11474">
    <property type="entry name" value="TYROSINASE FAMILY MEMBER"/>
    <property type="match status" value="1"/>
</dbReference>
<evidence type="ECO:0000256" key="9">
    <source>
        <dbReference type="PIRSR" id="PIRSR000290-3"/>
    </source>
</evidence>
<reference evidence="13 14" key="1">
    <citation type="submission" date="2021-07" db="EMBL/GenBank/DDBJ databases">
        <title>The Aristolochia fimbriata genome: insights into angiosperm evolution, floral development and chemical biosynthesis.</title>
        <authorList>
            <person name="Jiao Y."/>
        </authorList>
    </citation>
    <scope>NUCLEOTIDE SEQUENCE [LARGE SCALE GENOMIC DNA]</scope>
    <source>
        <strain evidence="13">IBCAS-2021</strain>
        <tissue evidence="13">Leaf</tissue>
    </source>
</reference>
<gene>
    <name evidence="13" type="ORF">H6P81_007023</name>
</gene>
<dbReference type="GO" id="GO:0004097">
    <property type="term" value="F:catechol oxidase activity"/>
    <property type="evidence" value="ECO:0007669"/>
    <property type="project" value="InterPro"/>
</dbReference>
<keyword evidence="4" id="KW-0560">Oxidoreductase</keyword>
<dbReference type="FunFam" id="1.10.1280.10:FF:000007">
    <property type="entry name" value="Polyphenol oxidase, chloroplastic"/>
    <property type="match status" value="1"/>
</dbReference>
<evidence type="ECO:0000256" key="4">
    <source>
        <dbReference type="ARBA" id="ARBA00023002"/>
    </source>
</evidence>
<feature type="binding site" evidence="7">
    <location>
        <position position="350"/>
    </location>
    <ligand>
        <name>Cu cation</name>
        <dbReference type="ChEBI" id="CHEBI:23378"/>
        <label>B</label>
    </ligand>
</feature>
<evidence type="ECO:0000256" key="2">
    <source>
        <dbReference type="ARBA" id="ARBA00022723"/>
    </source>
</evidence>
<protein>
    <recommendedName>
        <fullName evidence="11 12">Tyrosinase copper-binding domain-containing protein</fullName>
    </recommendedName>
</protein>
<evidence type="ECO:0000259" key="11">
    <source>
        <dbReference type="PROSITE" id="PS00497"/>
    </source>
</evidence>